<dbReference type="GO" id="GO:0034274">
    <property type="term" value="C:Atg12-Atg5-Atg16 complex"/>
    <property type="evidence" value="ECO:0007669"/>
    <property type="project" value="TreeGrafter"/>
</dbReference>
<dbReference type="GO" id="GO:0000421">
    <property type="term" value="C:autophagosome membrane"/>
    <property type="evidence" value="ECO:0007669"/>
    <property type="project" value="TreeGrafter"/>
</dbReference>
<evidence type="ECO:0000256" key="4">
    <source>
        <dbReference type="ARBA" id="ARBA00015875"/>
    </source>
</evidence>
<evidence type="ECO:0000256" key="7">
    <source>
        <dbReference type="ARBA" id="ARBA00023006"/>
    </source>
</evidence>
<evidence type="ECO:0000256" key="6">
    <source>
        <dbReference type="ARBA" id="ARBA00022786"/>
    </source>
</evidence>
<dbReference type="GO" id="GO:0061723">
    <property type="term" value="P:glycophagy"/>
    <property type="evidence" value="ECO:0007669"/>
    <property type="project" value="TreeGrafter"/>
</dbReference>
<dbReference type="InterPro" id="IPR007242">
    <property type="entry name" value="Atg12"/>
</dbReference>
<protein>
    <recommendedName>
        <fullName evidence="4 8">Ubiquitin-like protein ATG12</fullName>
    </recommendedName>
</protein>
<keyword evidence="5 8" id="KW-1017">Isopeptide bond</keyword>
<evidence type="ECO:0000313" key="9">
    <source>
        <dbReference type="EMBL" id="KAA8916338.1"/>
    </source>
</evidence>
<dbReference type="GO" id="GO:0000422">
    <property type="term" value="P:autophagy of mitochondrion"/>
    <property type="evidence" value="ECO:0007669"/>
    <property type="project" value="TreeGrafter"/>
</dbReference>
<comment type="caution">
    <text evidence="9">The sequence shown here is derived from an EMBL/GenBank/DDBJ whole genome shotgun (WGS) entry which is preliminary data.</text>
</comment>
<keyword evidence="7 8" id="KW-0072">Autophagy</keyword>
<dbReference type="GO" id="GO:0015031">
    <property type="term" value="P:protein transport"/>
    <property type="evidence" value="ECO:0007669"/>
    <property type="project" value="UniProtKB-KW"/>
</dbReference>
<dbReference type="InterPro" id="IPR029071">
    <property type="entry name" value="Ubiquitin-like_domsf"/>
</dbReference>
<dbReference type="Proteomes" id="UP000761534">
    <property type="component" value="Unassembled WGS sequence"/>
</dbReference>
<evidence type="ECO:0000256" key="8">
    <source>
        <dbReference type="RuleBase" id="RU361201"/>
    </source>
</evidence>
<dbReference type="FunFam" id="3.10.20.90:FF:000150">
    <property type="entry name" value="Ubiquitin-like protein ATG12"/>
    <property type="match status" value="1"/>
</dbReference>
<comment type="similarity">
    <text evidence="2 8">Belongs to the ATG12 family.</text>
</comment>
<dbReference type="GO" id="GO:0034727">
    <property type="term" value="P:piecemeal microautophagy of the nucleus"/>
    <property type="evidence" value="ECO:0007669"/>
    <property type="project" value="TreeGrafter"/>
</dbReference>
<keyword evidence="8" id="KW-0653">Protein transport</keyword>
<evidence type="ECO:0000256" key="5">
    <source>
        <dbReference type="ARBA" id="ARBA00022499"/>
    </source>
</evidence>
<evidence type="ECO:0000256" key="3">
    <source>
        <dbReference type="ARBA" id="ARBA00011288"/>
    </source>
</evidence>
<name>A0A642V932_9ASCO</name>
<reference evidence="9" key="1">
    <citation type="journal article" date="2019" name="G3 (Bethesda)">
        <title>Genome Assemblies of Two Rare Opportunistic Yeast Pathogens: Diutina rugosa (syn. Candida rugosa) and Trichomonascus ciferrii (syn. Candida ciferrii).</title>
        <authorList>
            <person name="Mixao V."/>
            <person name="Saus E."/>
            <person name="Hansen A.P."/>
            <person name="Lass-Florl C."/>
            <person name="Gabaldon T."/>
        </authorList>
    </citation>
    <scope>NUCLEOTIDE SEQUENCE</scope>
    <source>
        <strain evidence="9">CBS 4856</strain>
    </source>
</reference>
<sequence>MEEDPIPDEEAPEQLVTMSASVVLSSLPRDTTEILDRYSHPPADKITVRFKAIGSAPILKQQVYRISSDQKFSVLVKFLRKQLKYRASDSLFCYINSSFSPALDEHIDNLYQTFAIDGQLMVSYCNTVAFG</sequence>
<dbReference type="GO" id="GO:0097352">
    <property type="term" value="P:autophagosome maturation"/>
    <property type="evidence" value="ECO:0007669"/>
    <property type="project" value="TreeGrafter"/>
</dbReference>
<dbReference type="PANTHER" id="PTHR13385:SF0">
    <property type="entry name" value="UBIQUITIN-LIKE PROTEIN ATG12"/>
    <property type="match status" value="1"/>
</dbReference>
<comment type="subcellular location">
    <subcellularLocation>
        <location evidence="1 8">Preautophagosomal structure membrane</location>
        <topology evidence="1 8">Peripheral membrane protein</topology>
    </subcellularLocation>
</comment>
<dbReference type="GO" id="GO:0000045">
    <property type="term" value="P:autophagosome assembly"/>
    <property type="evidence" value="ECO:0007669"/>
    <property type="project" value="InterPro"/>
</dbReference>
<keyword evidence="10" id="KW-1185">Reference proteome</keyword>
<dbReference type="OrthoDB" id="10003551at2759"/>
<dbReference type="SUPFAM" id="SSF54236">
    <property type="entry name" value="Ubiquitin-like"/>
    <property type="match status" value="1"/>
</dbReference>
<dbReference type="EMBL" id="SWFS01000107">
    <property type="protein sequence ID" value="KAA8916338.1"/>
    <property type="molecule type" value="Genomic_DNA"/>
</dbReference>
<dbReference type="PANTHER" id="PTHR13385">
    <property type="entry name" value="AUTOPHAGY PROTEIN 12"/>
    <property type="match status" value="1"/>
</dbReference>
<comment type="function">
    <text evidence="8">Ubiquitin-like protein involved in cytoplasm to vacuole transport (Cvt), autophagy vesicles formation, mitophagy, and nucleophagy.</text>
</comment>
<dbReference type="VEuPathDB" id="FungiDB:TRICI_001506"/>
<proteinExistence type="inferred from homology"/>
<keyword evidence="8" id="KW-0472">Membrane</keyword>
<keyword evidence="6 8" id="KW-0833">Ubl conjugation pathway</keyword>
<dbReference type="GO" id="GO:0019776">
    <property type="term" value="F:Atg8-family ligase activity"/>
    <property type="evidence" value="ECO:0007669"/>
    <property type="project" value="TreeGrafter"/>
</dbReference>
<comment type="subunit">
    <text evidence="3 8">Forms a conjugate with ATG5.</text>
</comment>
<evidence type="ECO:0000256" key="1">
    <source>
        <dbReference type="ARBA" id="ARBA00004623"/>
    </source>
</evidence>
<evidence type="ECO:0000313" key="10">
    <source>
        <dbReference type="Proteomes" id="UP000761534"/>
    </source>
</evidence>
<evidence type="ECO:0000256" key="2">
    <source>
        <dbReference type="ARBA" id="ARBA00007778"/>
    </source>
</evidence>
<keyword evidence="8" id="KW-0813">Transport</keyword>
<dbReference type="GO" id="GO:0034045">
    <property type="term" value="C:phagophore assembly site membrane"/>
    <property type="evidence" value="ECO:0007669"/>
    <property type="project" value="UniProtKB-SubCell"/>
</dbReference>
<dbReference type="AlphaFoldDB" id="A0A642V932"/>
<gene>
    <name evidence="9" type="ORF">TRICI_001506</name>
</gene>
<dbReference type="Pfam" id="PF04110">
    <property type="entry name" value="APG12"/>
    <property type="match status" value="1"/>
</dbReference>
<organism evidence="9 10">
    <name type="scientific">Trichomonascus ciferrii</name>
    <dbReference type="NCBI Taxonomy" id="44093"/>
    <lineage>
        <taxon>Eukaryota</taxon>
        <taxon>Fungi</taxon>
        <taxon>Dikarya</taxon>
        <taxon>Ascomycota</taxon>
        <taxon>Saccharomycotina</taxon>
        <taxon>Dipodascomycetes</taxon>
        <taxon>Dipodascales</taxon>
        <taxon>Trichomonascaceae</taxon>
        <taxon>Trichomonascus</taxon>
        <taxon>Trichomonascus ciferrii complex</taxon>
    </lineage>
</organism>
<dbReference type="Gene3D" id="3.10.20.90">
    <property type="entry name" value="Phosphatidylinositol 3-kinase Catalytic Subunit, Chain A, domain 1"/>
    <property type="match status" value="1"/>
</dbReference>
<accession>A0A642V932</accession>
<dbReference type="CDD" id="cd01612">
    <property type="entry name" value="Ubl_ATG12"/>
    <property type="match status" value="1"/>
</dbReference>